<dbReference type="InterPro" id="IPR036318">
    <property type="entry name" value="FAD-bd_PCMH-like_sf"/>
</dbReference>
<dbReference type="OrthoDB" id="415825at2759"/>
<keyword evidence="7" id="KW-1185">Reference proteome</keyword>
<evidence type="ECO:0000313" key="6">
    <source>
        <dbReference type="EMBL" id="GFG33098.1"/>
    </source>
</evidence>
<comment type="subcellular location">
    <subcellularLocation>
        <location evidence="1">Peroxisome</location>
    </subcellularLocation>
</comment>
<dbReference type="PANTHER" id="PTHR43762:SF1">
    <property type="entry name" value="D-ARABINONO-1,4-LACTONE OXIDASE"/>
    <property type="match status" value="1"/>
</dbReference>
<evidence type="ECO:0000313" key="7">
    <source>
        <dbReference type="Proteomes" id="UP000502823"/>
    </source>
</evidence>
<dbReference type="Pfam" id="PF01565">
    <property type="entry name" value="FAD_binding_4"/>
    <property type="match status" value="1"/>
</dbReference>
<dbReference type="PROSITE" id="PS51387">
    <property type="entry name" value="FAD_PCMH"/>
    <property type="match status" value="1"/>
</dbReference>
<dbReference type="InterPro" id="IPR010031">
    <property type="entry name" value="FAD_lactone_oxidase-like"/>
</dbReference>
<dbReference type="GO" id="GO:0016020">
    <property type="term" value="C:membrane"/>
    <property type="evidence" value="ECO:0007669"/>
    <property type="project" value="InterPro"/>
</dbReference>
<dbReference type="PANTHER" id="PTHR43762">
    <property type="entry name" value="L-GULONOLACTONE OXIDASE"/>
    <property type="match status" value="1"/>
</dbReference>
<evidence type="ECO:0000256" key="1">
    <source>
        <dbReference type="ARBA" id="ARBA00004275"/>
    </source>
</evidence>
<keyword evidence="3" id="KW-0560">Oxidoreductase</keyword>
<dbReference type="InterPro" id="IPR007173">
    <property type="entry name" value="ALO_C"/>
</dbReference>
<keyword evidence="4" id="KW-0576">Peroxisome</keyword>
<evidence type="ECO:0000256" key="2">
    <source>
        <dbReference type="ARBA" id="ARBA00011738"/>
    </source>
</evidence>
<dbReference type="AlphaFoldDB" id="A0A6L2PR98"/>
<sequence>MLAKEFAVNRVQTFHPHDAGDLLKIIYEAKENGLKVKYYGGSFPVSKEGVDIIVALDNMRRFICYDPEEQSVTFEGGVTVAEMLQDMESLNSTLEIYGIIPNMTIADAISVGLVGSNGTIAHCLKSCQVLHSNGALIEWVWPGSGEATDRISTIATERSFAPTLQAMVCGLGVVGIINTATFKCIPIHLAQETVYDCPLNNVINNWQQLVEGLYGYMYWYPLLDKVIVKQASSVRLHLGHLQPWWKKCLETFYWSIHWLINRASPYVAWYVPSFTRKLSQMQFNLIMKASSCRMQHSFRPQLFISVGSHCRGMKWFLPAEKLHNVVEDIGKWAELHFYLCSTPILIAVQKHQAPAFHQPFLCPYTEKNTCTLWTDWFSSRSITSSYSATMAEFEALLQKNGGRKCWSAGPVYASPLIGRMYPGFRQWCEKRTILDPVTMFRSAYVVGDLFVKS</sequence>
<evidence type="ECO:0000256" key="4">
    <source>
        <dbReference type="ARBA" id="ARBA00023140"/>
    </source>
</evidence>
<protein>
    <recommendedName>
        <fullName evidence="5">FAD-binding PCMH-type domain-containing protein</fullName>
    </recommendedName>
</protein>
<comment type="subunit">
    <text evidence="2">Homodimer.</text>
</comment>
<dbReference type="GO" id="GO:0005777">
    <property type="term" value="C:peroxisome"/>
    <property type="evidence" value="ECO:0007669"/>
    <property type="project" value="UniProtKB-SubCell"/>
</dbReference>
<dbReference type="EMBL" id="BLKM01000403">
    <property type="protein sequence ID" value="GFG33098.1"/>
    <property type="molecule type" value="Genomic_DNA"/>
</dbReference>
<dbReference type="InterPro" id="IPR006094">
    <property type="entry name" value="Oxid_FAD_bind_N"/>
</dbReference>
<dbReference type="InterPro" id="IPR016169">
    <property type="entry name" value="FAD-bd_PCMH_sub2"/>
</dbReference>
<dbReference type="SUPFAM" id="SSF56176">
    <property type="entry name" value="FAD-binding/transporter-associated domain-like"/>
    <property type="match status" value="1"/>
</dbReference>
<organism evidence="6 7">
    <name type="scientific">Coptotermes formosanus</name>
    <name type="common">Formosan subterranean termite</name>
    <dbReference type="NCBI Taxonomy" id="36987"/>
    <lineage>
        <taxon>Eukaryota</taxon>
        <taxon>Metazoa</taxon>
        <taxon>Ecdysozoa</taxon>
        <taxon>Arthropoda</taxon>
        <taxon>Hexapoda</taxon>
        <taxon>Insecta</taxon>
        <taxon>Pterygota</taxon>
        <taxon>Neoptera</taxon>
        <taxon>Polyneoptera</taxon>
        <taxon>Dictyoptera</taxon>
        <taxon>Blattodea</taxon>
        <taxon>Blattoidea</taxon>
        <taxon>Termitoidae</taxon>
        <taxon>Rhinotermitidae</taxon>
        <taxon>Coptotermes</taxon>
    </lineage>
</organism>
<dbReference type="GO" id="GO:0071949">
    <property type="term" value="F:FAD binding"/>
    <property type="evidence" value="ECO:0007669"/>
    <property type="project" value="InterPro"/>
</dbReference>
<gene>
    <name evidence="6" type="ORF">Cfor_12120</name>
</gene>
<evidence type="ECO:0000256" key="3">
    <source>
        <dbReference type="ARBA" id="ARBA00023002"/>
    </source>
</evidence>
<accession>A0A6L2PR98</accession>
<dbReference type="InParanoid" id="A0A6L2PR98"/>
<dbReference type="Gene3D" id="3.30.465.10">
    <property type="match status" value="1"/>
</dbReference>
<dbReference type="Pfam" id="PF04030">
    <property type="entry name" value="ALO"/>
    <property type="match status" value="1"/>
</dbReference>
<dbReference type="Proteomes" id="UP000502823">
    <property type="component" value="Unassembled WGS sequence"/>
</dbReference>
<reference evidence="7" key="1">
    <citation type="submission" date="2020-01" db="EMBL/GenBank/DDBJ databases">
        <title>Draft genome sequence of the Termite Coptotermes fromosanus.</title>
        <authorList>
            <person name="Itakura S."/>
            <person name="Yosikawa Y."/>
            <person name="Umezawa K."/>
        </authorList>
    </citation>
    <scope>NUCLEOTIDE SEQUENCE [LARGE SCALE GENOMIC DNA]</scope>
</reference>
<dbReference type="GO" id="GO:0003885">
    <property type="term" value="F:D-arabinono-1,4-lactone oxidase activity"/>
    <property type="evidence" value="ECO:0007669"/>
    <property type="project" value="InterPro"/>
</dbReference>
<evidence type="ECO:0000259" key="5">
    <source>
        <dbReference type="PROSITE" id="PS51387"/>
    </source>
</evidence>
<dbReference type="InterPro" id="IPR016166">
    <property type="entry name" value="FAD-bd_PCMH"/>
</dbReference>
<comment type="caution">
    <text evidence="6">The sequence shown here is derived from an EMBL/GenBank/DDBJ whole genome shotgun (WGS) entry which is preliminary data.</text>
</comment>
<name>A0A6L2PR98_COPFO</name>
<proteinExistence type="predicted"/>
<feature type="domain" description="FAD-binding PCMH-type" evidence="5">
    <location>
        <begin position="6"/>
        <end position="187"/>
    </location>
</feature>